<evidence type="ECO:0000256" key="2">
    <source>
        <dbReference type="ARBA" id="ARBA00022723"/>
    </source>
</evidence>
<dbReference type="InterPro" id="IPR031052">
    <property type="entry name" value="FHY3/FAR1"/>
</dbReference>
<dbReference type="Pfam" id="PF04434">
    <property type="entry name" value="SWIM"/>
    <property type="match status" value="1"/>
</dbReference>
<keyword evidence="4 6" id="KW-0862">Zinc</keyword>
<dbReference type="GO" id="GO:0008270">
    <property type="term" value="F:zinc ion binding"/>
    <property type="evidence" value="ECO:0007669"/>
    <property type="project" value="UniProtKB-UniRule"/>
</dbReference>
<evidence type="ECO:0000256" key="3">
    <source>
        <dbReference type="ARBA" id="ARBA00022771"/>
    </source>
</evidence>
<sequence length="368" mass="42833">MNTTGRSEGTNAFFDDFVTSTTNLREFIIKYEQALHKIVANESSEDFISEHKYRIVNDDDFLLKHASKIYTRNIFEKFKSEWCRIKQLKVEERGFDDQFHTYSVMKKTGDSKEFLVKLNLQTHEGKCECQNFEFVGIVCRHIMKVFIRQDIDTIPLHYILPRWRKGANKFRVMDSESLVKNDGKEQSEALRLSHMCRRATTLACHAAPSNEAYTMYMDALDELSKKLFEVRRESTEDVLETQDNVSPHDANQDKSKSSEPVLLDPNISKTKGRKKDENNIRKTKSSKRIKGGMELSQSKQRKCTMCSKPGHNRLTCPLNPEAKKNKSIHTNQSNEEIQESNEKDSEEEDTDHNHEYLEDEDTDSTHEE</sequence>
<dbReference type="PANTHER" id="PTHR31669">
    <property type="entry name" value="PROTEIN FAR1-RELATED SEQUENCE 10-RELATED"/>
    <property type="match status" value="1"/>
</dbReference>
<dbReference type="AlphaFoldDB" id="A0AAW1XT17"/>
<dbReference type="EMBL" id="JBEDUW010000003">
    <property type="protein sequence ID" value="KAK9939546.1"/>
    <property type="molecule type" value="Genomic_DNA"/>
</dbReference>
<gene>
    <name evidence="9" type="ORF">M0R45_016238</name>
</gene>
<feature type="region of interest" description="Disordered" evidence="7">
    <location>
        <begin position="236"/>
        <end position="368"/>
    </location>
</feature>
<keyword evidence="10" id="KW-1185">Reference proteome</keyword>
<name>A0AAW1XT17_RUBAR</name>
<dbReference type="InterPro" id="IPR006564">
    <property type="entry name" value="Znf_PMZ"/>
</dbReference>
<organism evidence="9 10">
    <name type="scientific">Rubus argutus</name>
    <name type="common">Southern blackberry</name>
    <dbReference type="NCBI Taxonomy" id="59490"/>
    <lineage>
        <taxon>Eukaryota</taxon>
        <taxon>Viridiplantae</taxon>
        <taxon>Streptophyta</taxon>
        <taxon>Embryophyta</taxon>
        <taxon>Tracheophyta</taxon>
        <taxon>Spermatophyta</taxon>
        <taxon>Magnoliopsida</taxon>
        <taxon>eudicotyledons</taxon>
        <taxon>Gunneridae</taxon>
        <taxon>Pentapetalae</taxon>
        <taxon>rosids</taxon>
        <taxon>fabids</taxon>
        <taxon>Rosales</taxon>
        <taxon>Rosaceae</taxon>
        <taxon>Rosoideae</taxon>
        <taxon>Rosoideae incertae sedis</taxon>
        <taxon>Rubus</taxon>
    </lineage>
</organism>
<dbReference type="GO" id="GO:0005634">
    <property type="term" value="C:nucleus"/>
    <property type="evidence" value="ECO:0007669"/>
    <property type="project" value="UniProtKB-SubCell"/>
</dbReference>
<protein>
    <recommendedName>
        <fullName evidence="6">Protein FAR1-RELATED SEQUENCE</fullName>
    </recommendedName>
</protein>
<dbReference type="Proteomes" id="UP001457282">
    <property type="component" value="Unassembled WGS sequence"/>
</dbReference>
<evidence type="ECO:0000313" key="9">
    <source>
        <dbReference type="EMBL" id="KAK9939546.1"/>
    </source>
</evidence>
<evidence type="ECO:0000259" key="8">
    <source>
        <dbReference type="PROSITE" id="PS50966"/>
    </source>
</evidence>
<keyword evidence="2 6" id="KW-0479">Metal-binding</keyword>
<reference evidence="9 10" key="1">
    <citation type="journal article" date="2023" name="G3 (Bethesda)">
        <title>A chromosome-length genome assembly and annotation of blackberry (Rubus argutus, cv. 'Hillquist').</title>
        <authorList>
            <person name="Bruna T."/>
            <person name="Aryal R."/>
            <person name="Dudchenko O."/>
            <person name="Sargent D.J."/>
            <person name="Mead D."/>
            <person name="Buti M."/>
            <person name="Cavallini A."/>
            <person name="Hytonen T."/>
            <person name="Andres J."/>
            <person name="Pham M."/>
            <person name="Weisz D."/>
            <person name="Mascagni F."/>
            <person name="Usai G."/>
            <person name="Natali L."/>
            <person name="Bassil N."/>
            <person name="Fernandez G.E."/>
            <person name="Lomsadze A."/>
            <person name="Armour M."/>
            <person name="Olukolu B."/>
            <person name="Poorten T."/>
            <person name="Britton C."/>
            <person name="Davik J."/>
            <person name="Ashrafi H."/>
            <person name="Aiden E.L."/>
            <person name="Borodovsky M."/>
            <person name="Worthington M."/>
        </authorList>
    </citation>
    <scope>NUCLEOTIDE SEQUENCE [LARGE SCALE GENOMIC DNA]</scope>
    <source>
        <strain evidence="9">PI 553951</strain>
    </source>
</reference>
<keyword evidence="6" id="KW-0539">Nucleus</keyword>
<dbReference type="SMART" id="SM00575">
    <property type="entry name" value="ZnF_PMZ"/>
    <property type="match status" value="1"/>
</dbReference>
<feature type="compositionally biased region" description="Basic residues" evidence="7">
    <location>
        <begin position="281"/>
        <end position="290"/>
    </location>
</feature>
<proteinExistence type="inferred from homology"/>
<comment type="function">
    <text evidence="6">Putative transcription activator involved in regulating light control of development.</text>
</comment>
<feature type="compositionally biased region" description="Acidic residues" evidence="7">
    <location>
        <begin position="336"/>
        <end position="350"/>
    </location>
</feature>
<evidence type="ECO:0000256" key="1">
    <source>
        <dbReference type="ARBA" id="ARBA00005889"/>
    </source>
</evidence>
<evidence type="ECO:0000313" key="10">
    <source>
        <dbReference type="Proteomes" id="UP001457282"/>
    </source>
</evidence>
<comment type="similarity">
    <text evidence="1 6">Belongs to the FHY3/FAR1 family.</text>
</comment>
<dbReference type="PANTHER" id="PTHR31669:SF302">
    <property type="entry name" value="PROTEIN FAR1-RELATED SEQUENCE"/>
    <property type="match status" value="1"/>
</dbReference>
<evidence type="ECO:0000256" key="4">
    <source>
        <dbReference type="ARBA" id="ARBA00022833"/>
    </source>
</evidence>
<comment type="subcellular location">
    <subcellularLocation>
        <location evidence="6">Nucleus</location>
    </subcellularLocation>
</comment>
<dbReference type="PROSITE" id="PS50966">
    <property type="entry name" value="ZF_SWIM"/>
    <property type="match status" value="1"/>
</dbReference>
<evidence type="ECO:0000256" key="7">
    <source>
        <dbReference type="SAM" id="MobiDB-lite"/>
    </source>
</evidence>
<dbReference type="InterPro" id="IPR007527">
    <property type="entry name" value="Znf_SWIM"/>
</dbReference>
<evidence type="ECO:0000256" key="6">
    <source>
        <dbReference type="RuleBase" id="RU367018"/>
    </source>
</evidence>
<keyword evidence="3 5" id="KW-0863">Zinc-finger</keyword>
<evidence type="ECO:0000256" key="5">
    <source>
        <dbReference type="PROSITE-ProRule" id="PRU00325"/>
    </source>
</evidence>
<comment type="caution">
    <text evidence="9">The sequence shown here is derived from an EMBL/GenBank/DDBJ whole genome shotgun (WGS) entry which is preliminary data.</text>
</comment>
<dbReference type="GO" id="GO:0006355">
    <property type="term" value="P:regulation of DNA-templated transcription"/>
    <property type="evidence" value="ECO:0007669"/>
    <property type="project" value="UniProtKB-UniRule"/>
</dbReference>
<feature type="domain" description="SWIM-type" evidence="8">
    <location>
        <begin position="114"/>
        <end position="150"/>
    </location>
</feature>
<accession>A0AAW1XT17</accession>